<name>A0ABX1UZ96_9GAMM</name>
<keyword evidence="1" id="KW-0472">Membrane</keyword>
<organism evidence="2 3">
    <name type="scientific">Acinetobacter terrae</name>
    <dbReference type="NCBI Taxonomy" id="2731247"/>
    <lineage>
        <taxon>Bacteria</taxon>
        <taxon>Pseudomonadati</taxon>
        <taxon>Pseudomonadota</taxon>
        <taxon>Gammaproteobacteria</taxon>
        <taxon>Moraxellales</taxon>
        <taxon>Moraxellaceae</taxon>
        <taxon>Acinetobacter</taxon>
        <taxon>Acinetobacter Taxon 24</taxon>
    </lineage>
</organism>
<keyword evidence="1" id="KW-1133">Transmembrane helix</keyword>
<comment type="caution">
    <text evidence="2">The sequence shown here is derived from an EMBL/GenBank/DDBJ whole genome shotgun (WGS) entry which is preliminary data.</text>
</comment>
<evidence type="ECO:0000313" key="3">
    <source>
        <dbReference type="Proteomes" id="UP000546536"/>
    </source>
</evidence>
<keyword evidence="3" id="KW-1185">Reference proteome</keyword>
<sequence>MKKFSEFSLYRKMLSMFLFIFFTSLLFSLIFILPISVDKGAALASILGFIATLYAAVVAYLLLDNWKEQHKANYYSEMGKNLINQLRSLNVEVLSLQIMHSELSQFLNSNRVDKDTLIKELKDEIFSKISVIHMILDKLMHEGMFYLKVNNNEFLKDALLDFHEEVHDLFIPLTNKINDTGTILSLELLKKLEDINSKFMKDSNQHISKIIDCVKKDSFL</sequence>
<dbReference type="EMBL" id="JABERG010000002">
    <property type="protein sequence ID" value="NNH86726.1"/>
    <property type="molecule type" value="Genomic_DNA"/>
</dbReference>
<keyword evidence="1" id="KW-0812">Transmembrane</keyword>
<reference evidence="2 3" key="1">
    <citation type="submission" date="2020-04" db="EMBL/GenBank/DDBJ databases">
        <title>Acinetobacter Taxon 24.</title>
        <authorList>
            <person name="Nemec A."/>
            <person name="Radolfova-Krizova L."/>
            <person name="Higgins P.G."/>
            <person name="Spanelova P."/>
        </authorList>
    </citation>
    <scope>NUCLEOTIDE SEQUENCE [LARGE SCALE GENOMIC DNA]</scope>
    <source>
        <strain evidence="2 3">ANC 4279</strain>
    </source>
</reference>
<proteinExistence type="predicted"/>
<gene>
    <name evidence="2" type="ORF">HLH13_03155</name>
</gene>
<accession>A0ABX1UZ96</accession>
<protein>
    <submittedName>
        <fullName evidence="2">Uncharacterized protein</fullName>
    </submittedName>
</protein>
<dbReference type="RefSeq" id="WP_171543755.1">
    <property type="nucleotide sequence ID" value="NZ_JABERG010000002.1"/>
</dbReference>
<evidence type="ECO:0000313" key="2">
    <source>
        <dbReference type="EMBL" id="NNH86726.1"/>
    </source>
</evidence>
<feature type="transmembrane region" description="Helical" evidence="1">
    <location>
        <begin position="41"/>
        <end position="63"/>
    </location>
</feature>
<evidence type="ECO:0000256" key="1">
    <source>
        <dbReference type="SAM" id="Phobius"/>
    </source>
</evidence>
<dbReference type="Proteomes" id="UP000546536">
    <property type="component" value="Unassembled WGS sequence"/>
</dbReference>
<feature type="transmembrane region" description="Helical" evidence="1">
    <location>
        <begin position="12"/>
        <end position="35"/>
    </location>
</feature>